<keyword evidence="5" id="KW-1185">Reference proteome</keyword>
<dbReference type="PROSITE" id="PS50801">
    <property type="entry name" value="STAS"/>
    <property type="match status" value="1"/>
</dbReference>
<comment type="caution">
    <text evidence="4">The sequence shown here is derived from an EMBL/GenBank/DDBJ whole genome shotgun (WGS) entry which is preliminary data.</text>
</comment>
<organism evidence="4 5">
    <name type="scientific">Solirubrobacter deserti</name>
    <dbReference type="NCBI Taxonomy" id="2282478"/>
    <lineage>
        <taxon>Bacteria</taxon>
        <taxon>Bacillati</taxon>
        <taxon>Actinomycetota</taxon>
        <taxon>Thermoleophilia</taxon>
        <taxon>Solirubrobacterales</taxon>
        <taxon>Solirubrobacteraceae</taxon>
        <taxon>Solirubrobacter</taxon>
    </lineage>
</organism>
<dbReference type="InterPro" id="IPR003658">
    <property type="entry name" value="Anti-sigma_ant"/>
</dbReference>
<evidence type="ECO:0000313" key="4">
    <source>
        <dbReference type="EMBL" id="MDA0138590.1"/>
    </source>
</evidence>
<proteinExistence type="inferred from homology"/>
<dbReference type="PANTHER" id="PTHR33495:SF2">
    <property type="entry name" value="ANTI-SIGMA FACTOR ANTAGONIST TM_1081-RELATED"/>
    <property type="match status" value="1"/>
</dbReference>
<dbReference type="Pfam" id="PF13466">
    <property type="entry name" value="STAS_2"/>
    <property type="match status" value="1"/>
</dbReference>
<dbReference type="InterPro" id="IPR036513">
    <property type="entry name" value="STAS_dom_sf"/>
</dbReference>
<dbReference type="InterPro" id="IPR002645">
    <property type="entry name" value="STAS_dom"/>
</dbReference>
<evidence type="ECO:0000256" key="1">
    <source>
        <dbReference type="ARBA" id="ARBA00009013"/>
    </source>
</evidence>
<sequence length="114" mass="12381">MLSSTLRRPSLALSVRPDRSRVVVTVGGEIDVATIDDLDAAVRELRGVSWMEIVLDLHRVEVIGSTGLAWLVRTSRAARAEGWTMVLVDGSPAVTRLLALTGVPRDLFDWTGSV</sequence>
<comment type="similarity">
    <text evidence="1 2">Belongs to the anti-sigma-factor antagonist family.</text>
</comment>
<accession>A0ABT4RJB3</accession>
<dbReference type="Gene3D" id="3.30.750.24">
    <property type="entry name" value="STAS domain"/>
    <property type="match status" value="1"/>
</dbReference>
<dbReference type="EMBL" id="JAPCID010000017">
    <property type="protein sequence ID" value="MDA0138590.1"/>
    <property type="molecule type" value="Genomic_DNA"/>
</dbReference>
<dbReference type="CDD" id="cd07043">
    <property type="entry name" value="STAS_anti-anti-sigma_factors"/>
    <property type="match status" value="1"/>
</dbReference>
<dbReference type="InterPro" id="IPR058548">
    <property type="entry name" value="MlaB-like_STAS"/>
</dbReference>
<name>A0ABT4RJB3_9ACTN</name>
<evidence type="ECO:0000259" key="3">
    <source>
        <dbReference type="PROSITE" id="PS50801"/>
    </source>
</evidence>
<protein>
    <recommendedName>
        <fullName evidence="2">Anti-sigma factor antagonist</fullName>
    </recommendedName>
</protein>
<reference evidence="4" key="1">
    <citation type="submission" date="2022-10" db="EMBL/GenBank/DDBJ databases">
        <title>The WGS of Solirubrobacter sp. CPCC 204708.</title>
        <authorList>
            <person name="Jiang Z."/>
        </authorList>
    </citation>
    <scope>NUCLEOTIDE SEQUENCE</scope>
    <source>
        <strain evidence="4">CPCC 204708</strain>
    </source>
</reference>
<evidence type="ECO:0000256" key="2">
    <source>
        <dbReference type="RuleBase" id="RU003749"/>
    </source>
</evidence>
<feature type="domain" description="STAS" evidence="3">
    <location>
        <begin position="11"/>
        <end position="114"/>
    </location>
</feature>
<gene>
    <name evidence="4" type="ORF">OJ962_13895</name>
</gene>
<dbReference type="PANTHER" id="PTHR33495">
    <property type="entry name" value="ANTI-SIGMA FACTOR ANTAGONIST TM_1081-RELATED-RELATED"/>
    <property type="match status" value="1"/>
</dbReference>
<dbReference type="SUPFAM" id="SSF52091">
    <property type="entry name" value="SpoIIaa-like"/>
    <property type="match status" value="1"/>
</dbReference>
<dbReference type="Proteomes" id="UP001147700">
    <property type="component" value="Unassembled WGS sequence"/>
</dbReference>
<dbReference type="RefSeq" id="WP_202955271.1">
    <property type="nucleotide sequence ID" value="NZ_JAPCID010000017.1"/>
</dbReference>
<dbReference type="NCBIfam" id="TIGR00377">
    <property type="entry name" value="ant_ant_sig"/>
    <property type="match status" value="1"/>
</dbReference>
<evidence type="ECO:0000313" key="5">
    <source>
        <dbReference type="Proteomes" id="UP001147700"/>
    </source>
</evidence>